<dbReference type="Proteomes" id="UP001234202">
    <property type="component" value="Unassembled WGS sequence"/>
</dbReference>
<sequence length="492" mass="54270">MTIRRRKNRTHLKGANAEKEEDKGPKSFVIKSGEVTKSVAQLVRDMRKVMEPGTASRLRERTAARLRDYLVMAGPLGVTHMMIFTLTEAANVHLRVARIPAGPTLTFRVERYSLMKDLINSSMRNLGKSPGGEYRSPPLLVLNNFQQQPGQPPKPQLKLMASMFQGMFPPIQVERSALPSFRRVLLISYQSESNLISVRHYTISVRPHGVSRRVRKLLNVGATSKSTSGKSKVDLGSAEDIADYLLRRNRADSASAGSDITEGSAGMTNYDSASETDASEAESDSNAVELPDDYVGRGNKKGSRKAVRLVEMGPRMELRLVKIVEGLVGSKKGEGETVFHEFVHKTKKDAAAQQAEKVAQRKARDLRRKQQEANVARKQAAADAKKNKGKKAATAEDEEDDDEDDDKVIVDDDEVEVEGFSSSDDDEFEYEDRYAKGGERDDGEDWNDEVDAGDVSEDEDEKAAAAAAGEESSEDEAPPAKKPQRKKGKSKA</sequence>
<evidence type="ECO:0000313" key="2">
    <source>
        <dbReference type="Proteomes" id="UP001234202"/>
    </source>
</evidence>
<protein>
    <submittedName>
        <fullName evidence="1">Uncharacterized protein</fullName>
    </submittedName>
</protein>
<proteinExistence type="predicted"/>
<reference evidence="1" key="1">
    <citation type="submission" date="2023-04" db="EMBL/GenBank/DDBJ databases">
        <title>Draft Genome sequencing of Naganishia species isolated from polar environments using Oxford Nanopore Technology.</title>
        <authorList>
            <person name="Leo P."/>
            <person name="Venkateswaran K."/>
        </authorList>
    </citation>
    <scope>NUCLEOTIDE SEQUENCE</scope>
    <source>
        <strain evidence="1">DBVPG 5303</strain>
    </source>
</reference>
<comment type="caution">
    <text evidence="1">The sequence shown here is derived from an EMBL/GenBank/DDBJ whole genome shotgun (WGS) entry which is preliminary data.</text>
</comment>
<name>A0ACC2XVX3_9TREE</name>
<gene>
    <name evidence="1" type="ORF">QFC24_000071</name>
</gene>
<evidence type="ECO:0000313" key="1">
    <source>
        <dbReference type="EMBL" id="KAJ9127788.1"/>
    </source>
</evidence>
<accession>A0ACC2XVX3</accession>
<dbReference type="EMBL" id="JASBWV010000001">
    <property type="protein sequence ID" value="KAJ9127788.1"/>
    <property type="molecule type" value="Genomic_DNA"/>
</dbReference>
<keyword evidence="2" id="KW-1185">Reference proteome</keyword>
<organism evidence="1 2">
    <name type="scientific">Naganishia onofrii</name>
    <dbReference type="NCBI Taxonomy" id="1851511"/>
    <lineage>
        <taxon>Eukaryota</taxon>
        <taxon>Fungi</taxon>
        <taxon>Dikarya</taxon>
        <taxon>Basidiomycota</taxon>
        <taxon>Agaricomycotina</taxon>
        <taxon>Tremellomycetes</taxon>
        <taxon>Filobasidiales</taxon>
        <taxon>Filobasidiaceae</taxon>
        <taxon>Naganishia</taxon>
    </lineage>
</organism>